<proteinExistence type="predicted"/>
<feature type="compositionally biased region" description="Basic and acidic residues" evidence="1">
    <location>
        <begin position="619"/>
        <end position="628"/>
    </location>
</feature>
<dbReference type="RefSeq" id="WP_261756383.1">
    <property type="nucleotide sequence ID" value="NZ_CP104562.2"/>
</dbReference>
<organism evidence="2 3">
    <name type="scientific">Roseateles amylovorans</name>
    <dbReference type="NCBI Taxonomy" id="2978473"/>
    <lineage>
        <taxon>Bacteria</taxon>
        <taxon>Pseudomonadati</taxon>
        <taxon>Pseudomonadota</taxon>
        <taxon>Betaproteobacteria</taxon>
        <taxon>Burkholderiales</taxon>
        <taxon>Sphaerotilaceae</taxon>
        <taxon>Roseateles</taxon>
    </lineage>
</organism>
<feature type="compositionally biased region" description="Basic and acidic residues" evidence="1">
    <location>
        <begin position="116"/>
        <end position="130"/>
    </location>
</feature>
<feature type="region of interest" description="Disordered" evidence="1">
    <location>
        <begin position="74"/>
        <end position="174"/>
    </location>
</feature>
<keyword evidence="3" id="KW-1185">Reference proteome</keyword>
<sequence length="628" mass="68461">MPVLLPLYFFALGLDEHATEADIKTAYATRLKRIDRAKDPEGFQSLRQNYEAALAHVREGRGFVHLDEADLTGRPTWATQEAPEPSLDAPAGESQDPSRNGAHDEPRGEPQSPSQRDSEPASHGDSRADVAAEPSGRPAAGPSEEPPQQPTPAPASVPAPAPRRAPPIEPPVDPATAAAQAFDALAQALARLNLQDLHTAIRRLSETLAQPSLASLAAGEAFQQRVVRALLDRELGRYSALLFFAAVETFRWDQKPVVAWDLTDIQSSRLRRWIDAAVALGPGERSSWLWLSEEPRSALLNYLGAGPNFDWTSPLEEICCERGERDHWRALWRFQAESIPALGDPPAPSPVGWRAWLRWLASRDAWLIGLPLIVFALVIVPLGRWGQHRQLNQQEISCHTKLGEAQSAGWQGLSPWDIEALQTCSRDHPPPRCDDRESLRRLVTIAQVLKQSSHGAELEETYFLSGSSGLQLDPGDGTLVNAGADRCGDTFGSLIESGGWLRLGHVPTAQAITRQAAHCVMAAHALPPEKARLQRNAWVRDTWALKLLSRTDAWREAQHPGGLDGAPPPEVKVSSLVSTDPLLLQPGPLPNEKAWPACSNAIPRAVPQAAASAAPSPTGDRRPMLQVR</sequence>
<evidence type="ECO:0008006" key="4">
    <source>
        <dbReference type="Google" id="ProtNLM"/>
    </source>
</evidence>
<gene>
    <name evidence="2" type="ORF">N4261_16565</name>
</gene>
<accession>A0ABY6AWF3</accession>
<feature type="compositionally biased region" description="Low complexity" evidence="1">
    <location>
        <begin position="606"/>
        <end position="617"/>
    </location>
</feature>
<name>A0ABY6AWF3_9BURK</name>
<feature type="region of interest" description="Disordered" evidence="1">
    <location>
        <begin position="606"/>
        <end position="628"/>
    </location>
</feature>
<dbReference type="EMBL" id="CP104562">
    <property type="protein sequence ID" value="UXH76648.1"/>
    <property type="molecule type" value="Genomic_DNA"/>
</dbReference>
<evidence type="ECO:0000256" key="1">
    <source>
        <dbReference type="SAM" id="MobiDB-lite"/>
    </source>
</evidence>
<dbReference type="Proteomes" id="UP001064933">
    <property type="component" value="Chromosome"/>
</dbReference>
<reference evidence="2" key="1">
    <citation type="submission" date="2022-10" db="EMBL/GenBank/DDBJ databases">
        <title>Characterization and whole genome sequencing of a new Roseateles species, isolated from fresh water.</title>
        <authorList>
            <person name="Guliayeva D.Y."/>
            <person name="Akhremchuk A.E."/>
            <person name="Sikolenko M.A."/>
            <person name="Valentovich L.N."/>
            <person name="Sidarenka A.V."/>
        </authorList>
    </citation>
    <scope>NUCLEOTIDE SEQUENCE</scope>
    <source>
        <strain evidence="2">BIM B-1768</strain>
    </source>
</reference>
<feature type="compositionally biased region" description="Pro residues" evidence="1">
    <location>
        <begin position="144"/>
        <end position="173"/>
    </location>
</feature>
<protein>
    <recommendedName>
        <fullName evidence="4">J domain-containing protein</fullName>
    </recommendedName>
</protein>
<evidence type="ECO:0000313" key="2">
    <source>
        <dbReference type="EMBL" id="UXH76648.1"/>
    </source>
</evidence>
<evidence type="ECO:0000313" key="3">
    <source>
        <dbReference type="Proteomes" id="UP001064933"/>
    </source>
</evidence>